<comment type="caution">
    <text evidence="1">The sequence shown here is derived from an EMBL/GenBank/DDBJ whole genome shotgun (WGS) entry which is preliminary data.</text>
</comment>
<name>A0A916X9S5_9BURK</name>
<organism evidence="1 2">
    <name type="scientific">Undibacterium terreum</name>
    <dbReference type="NCBI Taxonomy" id="1224302"/>
    <lineage>
        <taxon>Bacteria</taxon>
        <taxon>Pseudomonadati</taxon>
        <taxon>Pseudomonadota</taxon>
        <taxon>Betaproteobacteria</taxon>
        <taxon>Burkholderiales</taxon>
        <taxon>Oxalobacteraceae</taxon>
        <taxon>Undibacterium</taxon>
    </lineage>
</organism>
<gene>
    <name evidence="1" type="ORF">GCM10011396_00690</name>
</gene>
<evidence type="ECO:0000313" key="1">
    <source>
        <dbReference type="EMBL" id="GGC57698.1"/>
    </source>
</evidence>
<keyword evidence="2" id="KW-1185">Reference proteome</keyword>
<dbReference type="InterPro" id="IPR021352">
    <property type="entry name" value="DUF2971"/>
</dbReference>
<accession>A0A916X9S5</accession>
<evidence type="ECO:0008006" key="3">
    <source>
        <dbReference type="Google" id="ProtNLM"/>
    </source>
</evidence>
<dbReference type="AlphaFoldDB" id="A0A916X9S5"/>
<reference evidence="1" key="1">
    <citation type="journal article" date="2014" name="Int. J. Syst. Evol. Microbiol.">
        <title>Complete genome sequence of Corynebacterium casei LMG S-19264T (=DSM 44701T), isolated from a smear-ripened cheese.</title>
        <authorList>
            <consortium name="US DOE Joint Genome Institute (JGI-PGF)"/>
            <person name="Walter F."/>
            <person name="Albersmeier A."/>
            <person name="Kalinowski J."/>
            <person name="Ruckert C."/>
        </authorList>
    </citation>
    <scope>NUCLEOTIDE SEQUENCE</scope>
    <source>
        <strain evidence="1">CGMCC 1.10998</strain>
    </source>
</reference>
<dbReference type="EMBL" id="BMED01000001">
    <property type="protein sequence ID" value="GGC57698.1"/>
    <property type="molecule type" value="Genomic_DNA"/>
</dbReference>
<dbReference type="Proteomes" id="UP000637423">
    <property type="component" value="Unassembled WGS sequence"/>
</dbReference>
<dbReference type="Pfam" id="PF11185">
    <property type="entry name" value="DUF2971"/>
    <property type="match status" value="1"/>
</dbReference>
<sequence length="300" mass="34207">MTNHDETLLWHYTRRDPAEKIISFRSFWASSILFLNDSTEFDHLRDLITEWIKITPSNVGGWGDPKDVPYFLKGSQTVVVESFRKSLFHPSRMHAYIISLTTVRDDLSQWRAYGTGGGMSLGFSKGELTDVAESAGFQLEDCIYDDAVKRSLVHQLMVKHVAEYDKVAKSLERDDLLNSSMGSWTFSEPMKDLLRNFYADAQRLACRIKSSAFAAERECRLIGLFAPNAKDVRFRHNDSMTVPYRVFSMEKDGKLSALRKIVAGPSPHIDLNHLAFQGICLHNGLLDVEITDSSIPFRFW</sequence>
<reference evidence="1" key="2">
    <citation type="submission" date="2020-09" db="EMBL/GenBank/DDBJ databases">
        <authorList>
            <person name="Sun Q."/>
            <person name="Zhou Y."/>
        </authorList>
    </citation>
    <scope>NUCLEOTIDE SEQUENCE</scope>
    <source>
        <strain evidence="1">CGMCC 1.10998</strain>
    </source>
</reference>
<protein>
    <recommendedName>
        <fullName evidence="3">DUF2971 domain-containing protein</fullName>
    </recommendedName>
</protein>
<dbReference type="RefSeq" id="WP_188564022.1">
    <property type="nucleotide sequence ID" value="NZ_BMED01000001.1"/>
</dbReference>
<evidence type="ECO:0000313" key="2">
    <source>
        <dbReference type="Proteomes" id="UP000637423"/>
    </source>
</evidence>
<proteinExistence type="predicted"/>